<keyword evidence="4" id="KW-1003">Cell membrane</keyword>
<feature type="transmembrane region" description="Helical" evidence="8">
    <location>
        <begin position="92"/>
        <end position="114"/>
    </location>
</feature>
<accession>A0A7Y9USX9</accession>
<organism evidence="9 10">
    <name type="scientific">Nocardioides perillae</name>
    <dbReference type="NCBI Taxonomy" id="1119534"/>
    <lineage>
        <taxon>Bacteria</taxon>
        <taxon>Bacillati</taxon>
        <taxon>Actinomycetota</taxon>
        <taxon>Actinomycetes</taxon>
        <taxon>Propionibacteriales</taxon>
        <taxon>Nocardioidaceae</taxon>
        <taxon>Nocardioides</taxon>
    </lineage>
</organism>
<keyword evidence="3" id="KW-0813">Transport</keyword>
<dbReference type="RefSeq" id="WP_343049422.1">
    <property type="nucleotide sequence ID" value="NZ_JACCAC010000001.1"/>
</dbReference>
<sequence length="374" mass="38756">MDSRTDGGVAGEGPEAAAPSRARVLGAGISWSARWTVRWLVLVLGVVVLGRVVAYLWPVVLPVLLALLLATVLVPVARLLERRLRVPHGAAAGLAVLALVAVVVGGSVLLAPSIGAQLAEVAESASDGLEEVEQWVVQQSRFEVTRDQVEQAVDAAQERLRSSAASIASGVLVGINVVTSALVTTVLTLVLAFFFVKDGHRFLPWLGHVTGPRVGGHLHEVGERAWATLGGFIRTQALVGLIDAVLIGAGLLVVGVPLALPLAALTFVAAFAPIVGAITVGALAVLVALVTEGWVSALVVLGIVVVVQQLEGNVFLPWLQGRSLRLHSTVVLLAIVLGSSLYGVAGAFLSVPVAAVVAVVLRYLDEQVTVRTSG</sequence>
<comment type="similarity">
    <text evidence="2">Belongs to the autoinducer-2 exporter (AI-2E) (TC 2.A.86) family.</text>
</comment>
<dbReference type="InterPro" id="IPR002549">
    <property type="entry name" value="AI-2E-like"/>
</dbReference>
<feature type="transmembrane region" description="Helical" evidence="8">
    <location>
        <begin position="330"/>
        <end position="361"/>
    </location>
</feature>
<comment type="subcellular location">
    <subcellularLocation>
        <location evidence="1">Cell membrane</location>
        <topology evidence="1">Multi-pass membrane protein</topology>
    </subcellularLocation>
</comment>
<comment type="caution">
    <text evidence="9">The sequence shown here is derived from an EMBL/GenBank/DDBJ whole genome shotgun (WGS) entry which is preliminary data.</text>
</comment>
<evidence type="ECO:0000256" key="3">
    <source>
        <dbReference type="ARBA" id="ARBA00022448"/>
    </source>
</evidence>
<dbReference type="GO" id="GO:0055085">
    <property type="term" value="P:transmembrane transport"/>
    <property type="evidence" value="ECO:0007669"/>
    <property type="project" value="TreeGrafter"/>
</dbReference>
<dbReference type="PANTHER" id="PTHR21716">
    <property type="entry name" value="TRANSMEMBRANE PROTEIN"/>
    <property type="match status" value="1"/>
</dbReference>
<feature type="transmembrane region" description="Helical" evidence="8">
    <location>
        <begin position="293"/>
        <end position="310"/>
    </location>
</feature>
<evidence type="ECO:0000256" key="6">
    <source>
        <dbReference type="ARBA" id="ARBA00022989"/>
    </source>
</evidence>
<dbReference type="Pfam" id="PF01594">
    <property type="entry name" value="AI-2E_transport"/>
    <property type="match status" value="1"/>
</dbReference>
<evidence type="ECO:0000256" key="8">
    <source>
        <dbReference type="SAM" id="Phobius"/>
    </source>
</evidence>
<keyword evidence="10" id="KW-1185">Reference proteome</keyword>
<proteinExistence type="inferred from homology"/>
<dbReference type="PANTHER" id="PTHR21716:SF53">
    <property type="entry name" value="PERMEASE PERM-RELATED"/>
    <property type="match status" value="1"/>
</dbReference>
<evidence type="ECO:0000313" key="10">
    <source>
        <dbReference type="Proteomes" id="UP000544110"/>
    </source>
</evidence>
<dbReference type="AlphaFoldDB" id="A0A7Y9USX9"/>
<evidence type="ECO:0000313" key="9">
    <source>
        <dbReference type="EMBL" id="NYG56774.1"/>
    </source>
</evidence>
<gene>
    <name evidence="9" type="ORF">BJ989_003078</name>
</gene>
<feature type="transmembrane region" description="Helical" evidence="8">
    <location>
        <begin position="237"/>
        <end position="256"/>
    </location>
</feature>
<dbReference type="GO" id="GO:0005886">
    <property type="term" value="C:plasma membrane"/>
    <property type="evidence" value="ECO:0007669"/>
    <property type="project" value="UniProtKB-SubCell"/>
</dbReference>
<evidence type="ECO:0000256" key="7">
    <source>
        <dbReference type="ARBA" id="ARBA00023136"/>
    </source>
</evidence>
<feature type="transmembrane region" description="Helical" evidence="8">
    <location>
        <begin position="167"/>
        <end position="196"/>
    </location>
</feature>
<dbReference type="Proteomes" id="UP000544110">
    <property type="component" value="Unassembled WGS sequence"/>
</dbReference>
<reference evidence="9 10" key="1">
    <citation type="submission" date="2020-07" db="EMBL/GenBank/DDBJ databases">
        <title>Sequencing the genomes of 1000 actinobacteria strains.</title>
        <authorList>
            <person name="Klenk H.-P."/>
        </authorList>
    </citation>
    <scope>NUCLEOTIDE SEQUENCE [LARGE SCALE GENOMIC DNA]</scope>
    <source>
        <strain evidence="9 10">DSM 24552</strain>
    </source>
</reference>
<keyword evidence="7 8" id="KW-0472">Membrane</keyword>
<feature type="transmembrane region" description="Helical" evidence="8">
    <location>
        <begin position="262"/>
        <end position="286"/>
    </location>
</feature>
<evidence type="ECO:0000256" key="4">
    <source>
        <dbReference type="ARBA" id="ARBA00022475"/>
    </source>
</evidence>
<evidence type="ECO:0000256" key="2">
    <source>
        <dbReference type="ARBA" id="ARBA00009773"/>
    </source>
</evidence>
<feature type="transmembrane region" description="Helical" evidence="8">
    <location>
        <begin position="39"/>
        <end position="57"/>
    </location>
</feature>
<feature type="transmembrane region" description="Helical" evidence="8">
    <location>
        <begin position="63"/>
        <end position="80"/>
    </location>
</feature>
<evidence type="ECO:0000256" key="1">
    <source>
        <dbReference type="ARBA" id="ARBA00004651"/>
    </source>
</evidence>
<name>A0A7Y9USX9_9ACTN</name>
<keyword evidence="5 8" id="KW-0812">Transmembrane</keyword>
<protein>
    <submittedName>
        <fullName evidence="9">Putative PurR-regulated permease PerM</fullName>
    </submittedName>
</protein>
<dbReference type="EMBL" id="JACCAC010000001">
    <property type="protein sequence ID" value="NYG56774.1"/>
    <property type="molecule type" value="Genomic_DNA"/>
</dbReference>
<evidence type="ECO:0000256" key="5">
    <source>
        <dbReference type="ARBA" id="ARBA00022692"/>
    </source>
</evidence>
<keyword evidence="6 8" id="KW-1133">Transmembrane helix</keyword>